<sequence length="191" mass="21104">MSKKTVQNLISVGLFAFVLALFIFPEFKAVLIRGLMKIGFFQPRVETAKALPSETATGSVQFVTAGGEMHTPESLKGKVVFINFWATWCPPCIAEMPAIHELYAAFKNNPDIVFLLADADQDLPKATDFIKKKQLDLPVASFRGTVPASWYSGTLPTTLVLDKTGTLVYRHEGAADFSNKQFRAFLEGLVR</sequence>
<dbReference type="Gene3D" id="3.40.30.10">
    <property type="entry name" value="Glutaredoxin"/>
    <property type="match status" value="1"/>
</dbReference>
<dbReference type="CDD" id="cd02966">
    <property type="entry name" value="TlpA_like_family"/>
    <property type="match status" value="1"/>
</dbReference>
<dbReference type="PROSITE" id="PS51352">
    <property type="entry name" value="THIOREDOXIN_2"/>
    <property type="match status" value="1"/>
</dbReference>
<evidence type="ECO:0000313" key="2">
    <source>
        <dbReference type="EMBL" id="MCD2423741.1"/>
    </source>
</evidence>
<protein>
    <submittedName>
        <fullName evidence="2">TlpA family protein disulfide reductase</fullName>
    </submittedName>
</protein>
<dbReference type="InterPro" id="IPR036249">
    <property type="entry name" value="Thioredoxin-like_sf"/>
</dbReference>
<reference evidence="2 3" key="1">
    <citation type="submission" date="2021-11" db="EMBL/GenBank/DDBJ databases">
        <title>Genomic of Niabella pedocola.</title>
        <authorList>
            <person name="Wu T."/>
        </authorList>
    </citation>
    <scope>NUCLEOTIDE SEQUENCE [LARGE SCALE GENOMIC DNA]</scope>
    <source>
        <strain evidence="2 3">JCM 31011</strain>
    </source>
</reference>
<evidence type="ECO:0000259" key="1">
    <source>
        <dbReference type="PROSITE" id="PS51352"/>
    </source>
</evidence>
<proteinExistence type="predicted"/>
<name>A0ABS8PV06_9BACT</name>
<dbReference type="Pfam" id="PF08534">
    <property type="entry name" value="Redoxin"/>
    <property type="match status" value="1"/>
</dbReference>
<gene>
    <name evidence="2" type="ORF">LQ567_13280</name>
</gene>
<organism evidence="2 3">
    <name type="scientific">Niabella pedocola</name>
    <dbReference type="NCBI Taxonomy" id="1752077"/>
    <lineage>
        <taxon>Bacteria</taxon>
        <taxon>Pseudomonadati</taxon>
        <taxon>Bacteroidota</taxon>
        <taxon>Chitinophagia</taxon>
        <taxon>Chitinophagales</taxon>
        <taxon>Chitinophagaceae</taxon>
        <taxon>Niabella</taxon>
    </lineage>
</organism>
<dbReference type="EMBL" id="JAJNEC010000005">
    <property type="protein sequence ID" value="MCD2423741.1"/>
    <property type="molecule type" value="Genomic_DNA"/>
</dbReference>
<feature type="domain" description="Thioredoxin" evidence="1">
    <location>
        <begin position="42"/>
        <end position="191"/>
    </location>
</feature>
<dbReference type="InterPro" id="IPR013740">
    <property type="entry name" value="Redoxin"/>
</dbReference>
<dbReference type="SUPFAM" id="SSF52833">
    <property type="entry name" value="Thioredoxin-like"/>
    <property type="match status" value="1"/>
</dbReference>
<evidence type="ECO:0000313" key="3">
    <source>
        <dbReference type="Proteomes" id="UP001199816"/>
    </source>
</evidence>
<dbReference type="PANTHER" id="PTHR42852">
    <property type="entry name" value="THIOL:DISULFIDE INTERCHANGE PROTEIN DSBE"/>
    <property type="match status" value="1"/>
</dbReference>
<dbReference type="RefSeq" id="WP_231005001.1">
    <property type="nucleotide sequence ID" value="NZ_JAJNEC010000005.1"/>
</dbReference>
<dbReference type="PANTHER" id="PTHR42852:SF17">
    <property type="entry name" value="THIOREDOXIN-LIKE PROTEIN HI_1115"/>
    <property type="match status" value="1"/>
</dbReference>
<keyword evidence="3" id="KW-1185">Reference proteome</keyword>
<dbReference type="InterPro" id="IPR050553">
    <property type="entry name" value="Thioredoxin_ResA/DsbE_sf"/>
</dbReference>
<dbReference type="InterPro" id="IPR013766">
    <property type="entry name" value="Thioredoxin_domain"/>
</dbReference>
<accession>A0ABS8PV06</accession>
<dbReference type="Proteomes" id="UP001199816">
    <property type="component" value="Unassembled WGS sequence"/>
</dbReference>
<comment type="caution">
    <text evidence="2">The sequence shown here is derived from an EMBL/GenBank/DDBJ whole genome shotgun (WGS) entry which is preliminary data.</text>
</comment>